<sequence length="360" mass="37092">MPRVDAALAAARTAVRRELADLGPDDLVLVACSGGPDSLALAAAVAHEARRVGRSVRSRGHAVRAGAVVVDHGLQAGSDDVAARAAQQCRDLGLDPVAVRVADVVPRGEGLEAAARDARYRLLEDVATTTGAVTVLLGHTLDDQAEQVLLGLARGSGARSLAGMPATRGVFRRPLLGLRREQTERVCAVEGLVPWRDPTNEPGPTAPLRSRVRGRLLPVLGEVLGPGAVEALARSADQLRDDADALDELAAELLSAARTAAAACATAGGGDEVVLDVAVLADAPAALRRRALRGAALAVGCPPGTTTARHVDALDALVVAWRGQGEVHLPGDARAARACGRLFLRPASSGARPPATHREE</sequence>
<comment type="caution">
    <text evidence="11">The sequence shown here is derived from an EMBL/GenBank/DDBJ whole genome shotgun (WGS) entry which is preliminary data.</text>
</comment>
<keyword evidence="5 7" id="KW-0067">ATP-binding</keyword>
<name>A0ABP8Y1L4_9MICO</name>
<comment type="catalytic activity">
    <reaction evidence="6 7">
        <text>cytidine(34) in tRNA(Ile2) + L-lysine + ATP = lysidine(34) in tRNA(Ile2) + AMP + diphosphate + H(+)</text>
        <dbReference type="Rhea" id="RHEA:43744"/>
        <dbReference type="Rhea" id="RHEA-COMP:10625"/>
        <dbReference type="Rhea" id="RHEA-COMP:10670"/>
        <dbReference type="ChEBI" id="CHEBI:15378"/>
        <dbReference type="ChEBI" id="CHEBI:30616"/>
        <dbReference type="ChEBI" id="CHEBI:32551"/>
        <dbReference type="ChEBI" id="CHEBI:33019"/>
        <dbReference type="ChEBI" id="CHEBI:82748"/>
        <dbReference type="ChEBI" id="CHEBI:83665"/>
        <dbReference type="ChEBI" id="CHEBI:456215"/>
        <dbReference type="EC" id="6.3.4.19"/>
    </reaction>
</comment>
<dbReference type="PANTHER" id="PTHR43033:SF1">
    <property type="entry name" value="TRNA(ILE)-LYSIDINE SYNTHASE-RELATED"/>
    <property type="match status" value="1"/>
</dbReference>
<evidence type="ECO:0000259" key="9">
    <source>
        <dbReference type="Pfam" id="PF01171"/>
    </source>
</evidence>
<dbReference type="NCBIfam" id="TIGR02432">
    <property type="entry name" value="lysidine_TilS_N"/>
    <property type="match status" value="1"/>
</dbReference>
<evidence type="ECO:0000256" key="4">
    <source>
        <dbReference type="ARBA" id="ARBA00022741"/>
    </source>
</evidence>
<dbReference type="PANTHER" id="PTHR43033">
    <property type="entry name" value="TRNA(ILE)-LYSIDINE SYNTHASE-RELATED"/>
    <property type="match status" value="1"/>
</dbReference>
<accession>A0ABP8Y1L4</accession>
<dbReference type="InterPro" id="IPR014729">
    <property type="entry name" value="Rossmann-like_a/b/a_fold"/>
</dbReference>
<proteinExistence type="inferred from homology"/>
<dbReference type="HAMAP" id="MF_01161">
    <property type="entry name" value="tRNA_Ile_lys_synt"/>
    <property type="match status" value="1"/>
</dbReference>
<protein>
    <recommendedName>
        <fullName evidence="7">tRNA(Ile)-lysidine synthase</fullName>
        <ecNumber evidence="7">6.3.4.19</ecNumber>
    </recommendedName>
    <alternativeName>
        <fullName evidence="7">tRNA(Ile)-2-lysyl-cytidine synthase</fullName>
    </alternativeName>
    <alternativeName>
        <fullName evidence="7">tRNA(Ile)-lysidine synthetase</fullName>
    </alternativeName>
</protein>
<evidence type="ECO:0000256" key="3">
    <source>
        <dbReference type="ARBA" id="ARBA00022694"/>
    </source>
</evidence>
<dbReference type="Gene3D" id="3.40.50.620">
    <property type="entry name" value="HUPs"/>
    <property type="match status" value="1"/>
</dbReference>
<keyword evidence="8" id="KW-0175">Coiled coil</keyword>
<dbReference type="RefSeq" id="WP_172148887.1">
    <property type="nucleotide sequence ID" value="NZ_BAABID010000004.1"/>
</dbReference>
<comment type="similarity">
    <text evidence="7">Belongs to the tRNA(Ile)-lysidine synthase family.</text>
</comment>
<evidence type="ECO:0000256" key="7">
    <source>
        <dbReference type="HAMAP-Rule" id="MF_01161"/>
    </source>
</evidence>
<keyword evidence="3 7" id="KW-0819">tRNA processing</keyword>
<organism evidence="11 12">
    <name type="scientific">Isoptericola chiayiensis</name>
    <dbReference type="NCBI Taxonomy" id="579446"/>
    <lineage>
        <taxon>Bacteria</taxon>
        <taxon>Bacillati</taxon>
        <taxon>Actinomycetota</taxon>
        <taxon>Actinomycetes</taxon>
        <taxon>Micrococcales</taxon>
        <taxon>Promicromonosporaceae</taxon>
        <taxon>Isoptericola</taxon>
    </lineage>
</organism>
<keyword evidence="12" id="KW-1185">Reference proteome</keyword>
<comment type="domain">
    <text evidence="7">The N-terminal region contains the highly conserved SGGXDS motif, predicted to be a P-loop motif involved in ATP binding.</text>
</comment>
<evidence type="ECO:0000256" key="1">
    <source>
        <dbReference type="ARBA" id="ARBA00022490"/>
    </source>
</evidence>
<comment type="function">
    <text evidence="7">Ligates lysine onto the cytidine present at position 34 of the AUA codon-specific tRNA(Ile) that contains the anticodon CAU, in an ATP-dependent manner. Cytidine is converted to lysidine, thus changing the amino acid specificity of the tRNA from methionine to isoleucine.</text>
</comment>
<dbReference type="SUPFAM" id="SSF82829">
    <property type="entry name" value="MesJ substrate recognition domain-like"/>
    <property type="match status" value="1"/>
</dbReference>
<evidence type="ECO:0000256" key="8">
    <source>
        <dbReference type="SAM" id="Coils"/>
    </source>
</evidence>
<evidence type="ECO:0000256" key="2">
    <source>
        <dbReference type="ARBA" id="ARBA00022598"/>
    </source>
</evidence>
<keyword evidence="1 7" id="KW-0963">Cytoplasm</keyword>
<feature type="domain" description="tRNA(Ile)-lysidine synthase substrate-binding" evidence="10">
    <location>
        <begin position="275"/>
        <end position="342"/>
    </location>
</feature>
<dbReference type="Proteomes" id="UP001500956">
    <property type="component" value="Unassembled WGS sequence"/>
</dbReference>
<evidence type="ECO:0000256" key="6">
    <source>
        <dbReference type="ARBA" id="ARBA00048539"/>
    </source>
</evidence>
<dbReference type="EMBL" id="BAABID010000004">
    <property type="protein sequence ID" value="GAA4718839.1"/>
    <property type="molecule type" value="Genomic_DNA"/>
</dbReference>
<dbReference type="InterPro" id="IPR012094">
    <property type="entry name" value="tRNA_Ile_lys_synt"/>
</dbReference>
<feature type="binding site" evidence="7">
    <location>
        <begin position="33"/>
        <end position="38"/>
    </location>
    <ligand>
        <name>ATP</name>
        <dbReference type="ChEBI" id="CHEBI:30616"/>
    </ligand>
</feature>
<dbReference type="Gene3D" id="1.20.59.20">
    <property type="match status" value="1"/>
</dbReference>
<dbReference type="EC" id="6.3.4.19" evidence="7"/>
<evidence type="ECO:0000313" key="12">
    <source>
        <dbReference type="Proteomes" id="UP001500956"/>
    </source>
</evidence>
<gene>
    <name evidence="7" type="primary">tilS</name>
    <name evidence="11" type="ORF">GCM10023216_04160</name>
</gene>
<dbReference type="Pfam" id="PF09179">
    <property type="entry name" value="TilS"/>
    <property type="match status" value="1"/>
</dbReference>
<dbReference type="InterPro" id="IPR015262">
    <property type="entry name" value="tRNA_Ile_lys_synt_subst-bd"/>
</dbReference>
<dbReference type="CDD" id="cd01992">
    <property type="entry name" value="TilS_N"/>
    <property type="match status" value="1"/>
</dbReference>
<evidence type="ECO:0000256" key="5">
    <source>
        <dbReference type="ARBA" id="ARBA00022840"/>
    </source>
</evidence>
<evidence type="ECO:0000313" key="11">
    <source>
        <dbReference type="EMBL" id="GAA4718839.1"/>
    </source>
</evidence>
<feature type="coiled-coil region" evidence="8">
    <location>
        <begin position="229"/>
        <end position="256"/>
    </location>
</feature>
<dbReference type="InterPro" id="IPR011063">
    <property type="entry name" value="TilS/TtcA_N"/>
</dbReference>
<feature type="domain" description="tRNA(Ile)-lysidine/2-thiocytidine synthase N-terminal" evidence="9">
    <location>
        <begin position="28"/>
        <end position="201"/>
    </location>
</feature>
<dbReference type="InterPro" id="IPR012795">
    <property type="entry name" value="tRNA_Ile_lys_synt_N"/>
</dbReference>
<dbReference type="SUPFAM" id="SSF52402">
    <property type="entry name" value="Adenine nucleotide alpha hydrolases-like"/>
    <property type="match status" value="1"/>
</dbReference>
<keyword evidence="2 7" id="KW-0436">Ligase</keyword>
<evidence type="ECO:0000259" key="10">
    <source>
        <dbReference type="Pfam" id="PF09179"/>
    </source>
</evidence>
<keyword evidence="4 7" id="KW-0547">Nucleotide-binding</keyword>
<comment type="subcellular location">
    <subcellularLocation>
        <location evidence="7">Cytoplasm</location>
    </subcellularLocation>
</comment>
<reference evidence="12" key="1">
    <citation type="journal article" date="2019" name="Int. J. Syst. Evol. Microbiol.">
        <title>The Global Catalogue of Microorganisms (GCM) 10K type strain sequencing project: providing services to taxonomists for standard genome sequencing and annotation.</title>
        <authorList>
            <consortium name="The Broad Institute Genomics Platform"/>
            <consortium name="The Broad Institute Genome Sequencing Center for Infectious Disease"/>
            <person name="Wu L."/>
            <person name="Ma J."/>
        </authorList>
    </citation>
    <scope>NUCLEOTIDE SEQUENCE [LARGE SCALE GENOMIC DNA]</scope>
    <source>
        <strain evidence="12">JCM 18063</strain>
    </source>
</reference>
<dbReference type="Pfam" id="PF01171">
    <property type="entry name" value="ATP_bind_3"/>
    <property type="match status" value="1"/>
</dbReference>